<evidence type="ECO:0000256" key="5">
    <source>
        <dbReference type="ARBA" id="ARBA00022692"/>
    </source>
</evidence>
<dbReference type="SUPFAM" id="SSF52047">
    <property type="entry name" value="RNI-like"/>
    <property type="match status" value="1"/>
</dbReference>
<keyword evidence="11" id="KW-0472">Membrane</keyword>
<dbReference type="GO" id="GO:0005886">
    <property type="term" value="C:plasma membrane"/>
    <property type="evidence" value="ECO:0007669"/>
    <property type="project" value="UniProtKB-SubCell"/>
</dbReference>
<gene>
    <name evidence="15" type="ORF">ZIOFF_074824</name>
</gene>
<evidence type="ECO:0000256" key="6">
    <source>
        <dbReference type="ARBA" id="ARBA00022729"/>
    </source>
</evidence>
<dbReference type="SMART" id="SM00369">
    <property type="entry name" value="LRR_TYP"/>
    <property type="match status" value="15"/>
</dbReference>
<name>A0A8J5BXY4_ZINOF</name>
<dbReference type="InterPro" id="IPR055414">
    <property type="entry name" value="LRR_R13L4/SHOC2-like"/>
</dbReference>
<dbReference type="CDD" id="cd00170">
    <property type="entry name" value="SEC14"/>
    <property type="match status" value="1"/>
</dbReference>
<dbReference type="Gene3D" id="1.10.8.20">
    <property type="entry name" value="N-terminal domain of phosphatidylinositol transfer protein sec14p"/>
    <property type="match status" value="1"/>
</dbReference>
<dbReference type="GO" id="GO:0000139">
    <property type="term" value="C:Golgi membrane"/>
    <property type="evidence" value="ECO:0007669"/>
    <property type="project" value="UniProtKB-SubCell"/>
</dbReference>
<dbReference type="InterPro" id="IPR025875">
    <property type="entry name" value="Leu-rich_rpt_4"/>
</dbReference>
<evidence type="ECO:0000256" key="4">
    <source>
        <dbReference type="ARBA" id="ARBA00022614"/>
    </source>
</evidence>
<dbReference type="SUPFAM" id="SSF52087">
    <property type="entry name" value="CRAL/TRIO domain"/>
    <property type="match status" value="1"/>
</dbReference>
<dbReference type="InterPro" id="IPR003591">
    <property type="entry name" value="Leu-rich_rpt_typical-subtyp"/>
</dbReference>
<dbReference type="InterPro" id="IPR011074">
    <property type="entry name" value="CRAL/TRIO_N_dom"/>
</dbReference>
<dbReference type="Gene3D" id="3.40.525.10">
    <property type="entry name" value="CRAL-TRIO lipid binding domain"/>
    <property type="match status" value="1"/>
</dbReference>
<dbReference type="PROSITE" id="PS51450">
    <property type="entry name" value="LRR"/>
    <property type="match status" value="3"/>
</dbReference>
<dbReference type="FunFam" id="3.80.10.10:FF:000771">
    <property type="entry name" value="LRR receptor-like serine/threonine-protein kinase GSO1"/>
    <property type="match status" value="1"/>
</dbReference>
<reference evidence="15 16" key="1">
    <citation type="submission" date="2020-08" db="EMBL/GenBank/DDBJ databases">
        <title>Plant Genome Project.</title>
        <authorList>
            <person name="Zhang R.-G."/>
        </authorList>
    </citation>
    <scope>NUCLEOTIDE SEQUENCE [LARGE SCALE GENOMIC DNA]</scope>
    <source>
        <tissue evidence="15">Rhizome</tissue>
    </source>
</reference>
<dbReference type="FunFam" id="3.80.10.10:FF:000683">
    <property type="entry name" value="LRR receptor-like serine/threonine-protein kinase GSO1"/>
    <property type="match status" value="1"/>
</dbReference>
<dbReference type="GO" id="GO:0015031">
    <property type="term" value="P:protein transport"/>
    <property type="evidence" value="ECO:0007669"/>
    <property type="project" value="UniProtKB-KW"/>
</dbReference>
<dbReference type="Pfam" id="PF08263">
    <property type="entry name" value="LRRNT_2"/>
    <property type="match status" value="1"/>
</dbReference>
<accession>A0A8J5BXY4</accession>
<organism evidence="15 16">
    <name type="scientific">Zingiber officinale</name>
    <name type="common">Ginger</name>
    <name type="synonym">Amomum zingiber</name>
    <dbReference type="NCBI Taxonomy" id="94328"/>
    <lineage>
        <taxon>Eukaryota</taxon>
        <taxon>Viridiplantae</taxon>
        <taxon>Streptophyta</taxon>
        <taxon>Embryophyta</taxon>
        <taxon>Tracheophyta</taxon>
        <taxon>Spermatophyta</taxon>
        <taxon>Magnoliopsida</taxon>
        <taxon>Liliopsida</taxon>
        <taxon>Zingiberales</taxon>
        <taxon>Zingiberaceae</taxon>
        <taxon>Zingiber</taxon>
    </lineage>
</organism>
<sequence length="1740" mass="191014">MACAHSTLAGLPSLPPLRHSSVAAKKRRTSFGRRQLCRREISPSTPTVAAFSSRRQIPPVDISAGRRLPELMCTFVTADAGHVCCLSMCCLRQPQSPSPAASGIFHHHYRLRRLWVTPLLLVAASVTHGTATIRRTQFILLALVVDARLGRMATMERSSMLLAFCALWSLAALAESAVNYAHLLDVRPDFVDPRGVLSGWSPGFDPCGWRGVTCSESKNHVLALNLSGCGLSGTLSSKIGGLRSLETLDLSSNSLSGSIPSEIGMLKNLKQLLLYSNSLSGHIPPELGLLKSLKVLRIGDNSFSGAIPSQLSNCIELEVLGIAYCQLSGGIPPEFNNLSKLKILNMEKNRLGGTAPEELFSGCNALRVVSMADNMLQGEIPSSVRELAELRTLNLANNHISGSIPPELGKLTSLNYLNLLGNKLTGTLPPVLNQLTELRVLDLSSNNLSGTINAISTMHLKNLTYLVLSNNHFEGSISSDLCTESSSLQNLFVAGNSLTGTVEGLLSCGSLRSLDLSNNTLTGTIPSEIDSLVNLENLVLHNNSLTGGLPPQIGNLSNLQMLSLFHNGITGRIPVEIGKLQRLQLLYLYENQMSGGIPDEIANCTGLEELDFFGNNLSGSIPEMIGNLKNLELLQLRQNGLTGRIPPSLGYCARLQALALADNRLSGELPASFGLLAELSLVTLYNNSLRGPLPESLSSLKNLSFVNLSHNKFNGSISPLLGSNSIVKLDLTDNCFSGEVPSAIGGSRNMTRLRLGQNLLSRRIPNEIGQLRWLDLLDLSFNNFEGNIPIEISNCSRLKHLLLAGNGFSGEVPAWLGTLNALGELDLSSNQLTGGIPPELGNCSSLLKLCLQDNSLSGSIPAELGQLTSLNVINLQLNNLTGSIPAAAVKHWQKLYELRLSENYFTGGIPPEIGELVELQVMLDLSKNQLSGGIPWSLGKLTKLERLNLSFNQLDGQIPESLQQLTSLHRLDLSENPLSGEIPEKLSVFPASSFAGTHLCDAPLSSCAKPMDGKMARLSNAAVAGIVVAIVSTSAVVCMVLLCMLVKVWSKWMEVSVSNSDSDAGEEGFGEKEGVQGGANGKYWKVEAMKTVGSSEKQSSASETCTIICLNLLLHIRQVSGEKTRIKCFEGFSSHDERKERKSDFENSEDERRTKIGSLKKKALDASSRFKHSLKKKNRRKKTNRVVSIEDIRNIEELEAVDTFRQSLILDELLPAKHDDYHMMLRFLKARKFDIEKAKHMWAEMLQWRKEFGADTVVEDFEYSELSEVLKYYPHGYHGVDKEGRPVYIERLGKVDPNKLMQVTTMDRYVRYHVKEFERSFLIKFPACSLAAKKHIDSSTTILDVHGVGLKNFSKTARELIQRLQKIDNDNYPETLHRMFIVNAGPGFRLLWNTIKSFLDPKTTSKIHVLGTKYQNKLLEIIEPSELPEFLGGSCTCPEQGGCLKSEKGPWKDPNILKMVLSGEANCARQIVAVSNGEGKIIAYAKPPYPTIKGSDTSTAESGSEAEDVISPKASRAYLPNPRLTPVHEEAKLMKAASSSSVFQGYDEYVPMVDKVVIGGPKKQICSRRLDGPKGQSSVSEIHTSTEGVKAQMTRYVMTLITYLFALICSATNHVLKRLQNECSQTHRDYPMFSMDSMPKEEFRPPSPAPAFTEARLLSCLVRKLEELEEKVNVLQAKPSEMPSEKDELLNAAVRRVDALEAELIVTKKALHEALMRQDELLAYIDREEEAKLRKKKFCF</sequence>
<evidence type="ECO:0000313" key="15">
    <source>
        <dbReference type="EMBL" id="KAG6467351.1"/>
    </source>
</evidence>
<evidence type="ECO:0000259" key="14">
    <source>
        <dbReference type="PROSITE" id="PS50191"/>
    </source>
</evidence>
<dbReference type="SMART" id="SM00516">
    <property type="entry name" value="SEC14"/>
    <property type="match status" value="1"/>
</dbReference>
<comment type="caution">
    <text evidence="15">The sequence shown here is derived from an EMBL/GenBank/DDBJ whole genome shotgun (WGS) entry which is preliminary data.</text>
</comment>
<keyword evidence="4" id="KW-0433">Leucine-rich repeat</keyword>
<keyword evidence="6" id="KW-0732">Signal</keyword>
<dbReference type="Pfam" id="PF03765">
    <property type="entry name" value="CRAL_TRIO_N"/>
    <property type="match status" value="1"/>
</dbReference>
<keyword evidence="8" id="KW-0813">Transport</keyword>
<dbReference type="InterPro" id="IPR036273">
    <property type="entry name" value="CRAL/TRIO_N_dom_sf"/>
</dbReference>
<feature type="domain" description="CRAL-TRIO" evidence="14">
    <location>
        <begin position="1265"/>
        <end position="1439"/>
    </location>
</feature>
<keyword evidence="9" id="KW-1133">Transmembrane helix</keyword>
<evidence type="ECO:0000256" key="12">
    <source>
        <dbReference type="ARBA" id="ARBA00023180"/>
    </source>
</evidence>
<evidence type="ECO:0000256" key="8">
    <source>
        <dbReference type="ARBA" id="ARBA00022927"/>
    </source>
</evidence>
<evidence type="ECO:0000256" key="3">
    <source>
        <dbReference type="ARBA" id="ARBA00004395"/>
    </source>
</evidence>
<dbReference type="InterPro" id="IPR013210">
    <property type="entry name" value="LRR_N_plant-typ"/>
</dbReference>
<keyword evidence="8" id="KW-0653">Protein transport</keyword>
<dbReference type="InterPro" id="IPR001251">
    <property type="entry name" value="CRAL-TRIO_dom"/>
</dbReference>
<comment type="subcellular location">
    <subcellularLocation>
        <location evidence="2">Cell membrane</location>
        <topology evidence="2">Peripheral membrane protein</topology>
    </subcellularLocation>
    <subcellularLocation>
        <location evidence="3">Golgi apparatus membrane</location>
        <topology evidence="3">Peripheral membrane protein</topology>
    </subcellularLocation>
    <subcellularLocation>
        <location evidence="1">Membrane</location>
        <topology evidence="1">Single-pass membrane protein</topology>
    </subcellularLocation>
</comment>
<proteinExistence type="inferred from homology"/>
<dbReference type="FunFam" id="3.80.10.10:FF:000041">
    <property type="entry name" value="LRR receptor-like serine/threonine-protein kinase ERECTA"/>
    <property type="match status" value="1"/>
</dbReference>
<keyword evidence="10" id="KW-0333">Golgi apparatus</keyword>
<dbReference type="SUPFAM" id="SSF52058">
    <property type="entry name" value="L domain-like"/>
    <property type="match status" value="1"/>
</dbReference>
<dbReference type="FunFam" id="3.40.525.10:FF:000011">
    <property type="entry name" value="SEC14 cytosolic factor"/>
    <property type="match status" value="1"/>
</dbReference>
<evidence type="ECO:0000256" key="7">
    <source>
        <dbReference type="ARBA" id="ARBA00022737"/>
    </source>
</evidence>
<keyword evidence="7" id="KW-0677">Repeat</keyword>
<dbReference type="Proteomes" id="UP000734854">
    <property type="component" value="Unassembled WGS sequence"/>
</dbReference>
<dbReference type="InterPro" id="IPR032675">
    <property type="entry name" value="LRR_dom_sf"/>
</dbReference>
<evidence type="ECO:0000256" key="10">
    <source>
        <dbReference type="ARBA" id="ARBA00023034"/>
    </source>
</evidence>
<evidence type="ECO:0000256" key="11">
    <source>
        <dbReference type="ARBA" id="ARBA00023136"/>
    </source>
</evidence>
<evidence type="ECO:0000256" key="13">
    <source>
        <dbReference type="ARBA" id="ARBA00038020"/>
    </source>
</evidence>
<dbReference type="SUPFAM" id="SSF52075">
    <property type="entry name" value="Outer arm dynein light chain 1"/>
    <property type="match status" value="1"/>
</dbReference>
<dbReference type="Gene3D" id="3.80.10.10">
    <property type="entry name" value="Ribonuclease Inhibitor"/>
    <property type="match status" value="4"/>
</dbReference>
<dbReference type="Pfam" id="PF00560">
    <property type="entry name" value="LRR_1"/>
    <property type="match status" value="11"/>
</dbReference>
<dbReference type="FunFam" id="3.80.10.10:FF:000721">
    <property type="entry name" value="Uncharacterized protein"/>
    <property type="match status" value="1"/>
</dbReference>
<dbReference type="Pfam" id="PF12799">
    <property type="entry name" value="LRR_4"/>
    <property type="match status" value="1"/>
</dbReference>
<evidence type="ECO:0000256" key="9">
    <source>
        <dbReference type="ARBA" id="ARBA00022989"/>
    </source>
</evidence>
<dbReference type="SMART" id="SM01100">
    <property type="entry name" value="CRAL_TRIO_N"/>
    <property type="match status" value="1"/>
</dbReference>
<evidence type="ECO:0000256" key="2">
    <source>
        <dbReference type="ARBA" id="ARBA00004202"/>
    </source>
</evidence>
<dbReference type="PROSITE" id="PS50191">
    <property type="entry name" value="CRAL_TRIO"/>
    <property type="match status" value="1"/>
</dbReference>
<dbReference type="Pfam" id="PF00650">
    <property type="entry name" value="CRAL_TRIO"/>
    <property type="match status" value="1"/>
</dbReference>
<dbReference type="FunFam" id="3.80.10.10:FF:000095">
    <property type="entry name" value="LRR receptor-like serine/threonine-protein kinase GSO1"/>
    <property type="match status" value="1"/>
</dbReference>
<dbReference type="EMBL" id="JACMSC010000063">
    <property type="protein sequence ID" value="KAG6467351.1"/>
    <property type="molecule type" value="Genomic_DNA"/>
</dbReference>
<keyword evidence="5" id="KW-0812">Transmembrane</keyword>
<dbReference type="PANTHER" id="PTHR48065:SF11">
    <property type="entry name" value="OS11G0213300 PROTEIN"/>
    <property type="match status" value="1"/>
</dbReference>
<keyword evidence="12" id="KW-0325">Glycoprotein</keyword>
<evidence type="ECO:0000256" key="1">
    <source>
        <dbReference type="ARBA" id="ARBA00004167"/>
    </source>
</evidence>
<protein>
    <recommendedName>
        <fullName evidence="14">CRAL-TRIO domain-containing protein</fullName>
    </recommendedName>
</protein>
<dbReference type="Pfam" id="PF23598">
    <property type="entry name" value="LRR_14"/>
    <property type="match status" value="1"/>
</dbReference>
<comment type="similarity">
    <text evidence="13">Belongs to the SFH family.</text>
</comment>
<dbReference type="InterPro" id="IPR036865">
    <property type="entry name" value="CRAL-TRIO_dom_sf"/>
</dbReference>
<evidence type="ECO:0000313" key="16">
    <source>
        <dbReference type="Proteomes" id="UP000734854"/>
    </source>
</evidence>
<dbReference type="PANTHER" id="PTHR48065">
    <property type="entry name" value="OS10G0469600 PROTEIN"/>
    <property type="match status" value="1"/>
</dbReference>
<dbReference type="InterPro" id="IPR001611">
    <property type="entry name" value="Leu-rich_rpt"/>
</dbReference>
<keyword evidence="16" id="KW-1185">Reference proteome</keyword>
<dbReference type="SUPFAM" id="SSF46938">
    <property type="entry name" value="CRAL/TRIO N-terminal domain"/>
    <property type="match status" value="1"/>
</dbReference>
<dbReference type="PRINTS" id="PR00019">
    <property type="entry name" value="LEURICHRPT"/>
</dbReference>